<organism evidence="1 2">
    <name type="scientific">Pyrus ussuriensis x Pyrus communis</name>
    <dbReference type="NCBI Taxonomy" id="2448454"/>
    <lineage>
        <taxon>Eukaryota</taxon>
        <taxon>Viridiplantae</taxon>
        <taxon>Streptophyta</taxon>
        <taxon>Embryophyta</taxon>
        <taxon>Tracheophyta</taxon>
        <taxon>Spermatophyta</taxon>
        <taxon>Magnoliopsida</taxon>
        <taxon>eudicotyledons</taxon>
        <taxon>Gunneridae</taxon>
        <taxon>Pentapetalae</taxon>
        <taxon>rosids</taxon>
        <taxon>fabids</taxon>
        <taxon>Rosales</taxon>
        <taxon>Rosaceae</taxon>
        <taxon>Amygdaloideae</taxon>
        <taxon>Maleae</taxon>
        <taxon>Pyrus</taxon>
    </lineage>
</organism>
<reference evidence="1 2" key="1">
    <citation type="submission" date="2019-09" db="EMBL/GenBank/DDBJ databases">
        <authorList>
            <person name="Ou C."/>
        </authorList>
    </citation>
    <scope>NUCLEOTIDE SEQUENCE [LARGE SCALE GENOMIC DNA]</scope>
    <source>
        <strain evidence="1">S2</strain>
        <tissue evidence="1">Leaf</tissue>
    </source>
</reference>
<comment type="caution">
    <text evidence="1">The sequence shown here is derived from an EMBL/GenBank/DDBJ whole genome shotgun (WGS) entry which is preliminary data.</text>
</comment>
<sequence length="55" mass="6322">MDARDSDSVNDDESVEIILAFSSHRDFKMAFAMLHMENSLVTYSTLINAKIKQRE</sequence>
<dbReference type="AlphaFoldDB" id="A0A5N5GG32"/>
<reference evidence="1 2" key="2">
    <citation type="submission" date="2019-11" db="EMBL/GenBank/DDBJ databases">
        <title>A de novo genome assembly of a pear dwarfing rootstock.</title>
        <authorList>
            <person name="Wang F."/>
            <person name="Wang J."/>
            <person name="Li S."/>
            <person name="Zhang Y."/>
            <person name="Fang M."/>
            <person name="Ma L."/>
            <person name="Zhao Y."/>
            <person name="Jiang S."/>
        </authorList>
    </citation>
    <scope>NUCLEOTIDE SEQUENCE [LARGE SCALE GENOMIC DNA]</scope>
    <source>
        <strain evidence="1">S2</strain>
        <tissue evidence="1">Leaf</tissue>
    </source>
</reference>
<dbReference type="EMBL" id="SMOL01000414">
    <property type="protein sequence ID" value="KAB2614455.1"/>
    <property type="molecule type" value="Genomic_DNA"/>
</dbReference>
<keyword evidence="2" id="KW-1185">Reference proteome</keyword>
<proteinExistence type="predicted"/>
<protein>
    <submittedName>
        <fullName evidence="1">Uncharacterized protein</fullName>
    </submittedName>
</protein>
<name>A0A5N5GG32_9ROSA</name>
<evidence type="ECO:0000313" key="2">
    <source>
        <dbReference type="Proteomes" id="UP000327157"/>
    </source>
</evidence>
<evidence type="ECO:0000313" key="1">
    <source>
        <dbReference type="EMBL" id="KAB2614455.1"/>
    </source>
</evidence>
<gene>
    <name evidence="1" type="ORF">D8674_037509</name>
</gene>
<dbReference type="Proteomes" id="UP000327157">
    <property type="component" value="Unassembled WGS sequence"/>
</dbReference>
<accession>A0A5N5GG32</accession>